<evidence type="ECO:0008006" key="4">
    <source>
        <dbReference type="Google" id="ProtNLM"/>
    </source>
</evidence>
<evidence type="ECO:0000313" key="3">
    <source>
        <dbReference type="Proteomes" id="UP000272474"/>
    </source>
</evidence>
<feature type="compositionally biased region" description="Low complexity" evidence="1">
    <location>
        <begin position="351"/>
        <end position="365"/>
    </location>
</feature>
<dbReference type="EMBL" id="RBAL01000006">
    <property type="protein sequence ID" value="RKN42252.1"/>
    <property type="molecule type" value="Genomic_DNA"/>
</dbReference>
<accession>A0A3A9Z1B6</accession>
<feature type="region of interest" description="Disordered" evidence="1">
    <location>
        <begin position="432"/>
        <end position="480"/>
    </location>
</feature>
<feature type="compositionally biased region" description="Low complexity" evidence="1">
    <location>
        <begin position="70"/>
        <end position="98"/>
    </location>
</feature>
<name>A0A3A9Z1B6_9ACTN</name>
<feature type="compositionally biased region" description="Low complexity" evidence="1">
    <location>
        <begin position="461"/>
        <end position="475"/>
    </location>
</feature>
<feature type="compositionally biased region" description="Basic and acidic residues" evidence="1">
    <location>
        <begin position="555"/>
        <end position="566"/>
    </location>
</feature>
<organism evidence="2 3">
    <name type="scientific">Streptomyces hoynatensis</name>
    <dbReference type="NCBI Taxonomy" id="1141874"/>
    <lineage>
        <taxon>Bacteria</taxon>
        <taxon>Bacillati</taxon>
        <taxon>Actinomycetota</taxon>
        <taxon>Actinomycetes</taxon>
        <taxon>Kitasatosporales</taxon>
        <taxon>Streptomycetaceae</taxon>
        <taxon>Streptomyces</taxon>
    </lineage>
</organism>
<protein>
    <recommendedName>
        <fullName evidence="4">Large membrane protein</fullName>
    </recommendedName>
</protein>
<feature type="region of interest" description="Disordered" evidence="1">
    <location>
        <begin position="334"/>
        <end position="382"/>
    </location>
</feature>
<evidence type="ECO:0000256" key="1">
    <source>
        <dbReference type="SAM" id="MobiDB-lite"/>
    </source>
</evidence>
<feature type="region of interest" description="Disordered" evidence="1">
    <location>
        <begin position="61"/>
        <end position="103"/>
    </location>
</feature>
<sequence length="566" mass="55840">MADNEAPAAEGRRRRTVVVAAVAAVAVIAGGAYATSAWTGGGDASPGEGGEQPLVLDRAALRPAEPGGDEAAASGPALPAAGPELEPEGELPGAPGPEEVYRFGEGPAEEDAARLAAALGLDGEAGDGGAYWTVRGSDPQAPLLTVQREAPGAWSYGGGLYAEPLEEGASDPESPDAAVRADDAARADGSTSTSHADGPDGPQSGDGASPDHTTGGPEPVEAGAPGEAEALAAVAGVLEELGLEDGESAEVDASEVAGATRTVRATPLLGGLPAFGFETEFSVAGDGRLTAAHGMLAEPAAAEERETVGAREAMDAYNDRAASDAAASVTCATIEPGPAEPQEGPDAEPDAGAAQAREGAGAGDAPAQEGPCGSPGGQAGAPAAATAEFGLAFGSSAEEPLLVPSWLFHVATADGGSWTVTEPAVAYAFASGEDRGREQGEGGGPADGGAEPAGPGRGEEPGAVGPAEPADPGEGTDPAEAAMSVEPYDEEDLTLTVHFWGGVCSTYTATAEEAGDAIEVGIESAGQERDEACIMLAEEQTAEVALESPVGGRTVTDERGQELPVR</sequence>
<keyword evidence="3" id="KW-1185">Reference proteome</keyword>
<evidence type="ECO:0000313" key="2">
    <source>
        <dbReference type="EMBL" id="RKN42252.1"/>
    </source>
</evidence>
<dbReference type="RefSeq" id="WP_147450824.1">
    <property type="nucleotide sequence ID" value="NZ_RBAL01000006.1"/>
</dbReference>
<dbReference type="Proteomes" id="UP000272474">
    <property type="component" value="Unassembled WGS sequence"/>
</dbReference>
<feature type="region of interest" description="Disordered" evidence="1">
    <location>
        <begin position="163"/>
        <end position="223"/>
    </location>
</feature>
<dbReference type="OrthoDB" id="3830613at2"/>
<feature type="region of interest" description="Disordered" evidence="1">
    <location>
        <begin position="547"/>
        <end position="566"/>
    </location>
</feature>
<feature type="compositionally biased region" description="Acidic residues" evidence="1">
    <location>
        <begin position="164"/>
        <end position="174"/>
    </location>
</feature>
<gene>
    <name evidence="2" type="ORF">D7294_12425</name>
</gene>
<comment type="caution">
    <text evidence="2">The sequence shown here is derived from an EMBL/GenBank/DDBJ whole genome shotgun (WGS) entry which is preliminary data.</text>
</comment>
<dbReference type="AlphaFoldDB" id="A0A3A9Z1B6"/>
<reference evidence="2 3" key="1">
    <citation type="journal article" date="2014" name="Int. J. Syst. Evol. Microbiol.">
        <title>Streptomyces hoynatensis sp. nov., isolated from deep marine sediment.</title>
        <authorList>
            <person name="Veyisoglu A."/>
            <person name="Sahin N."/>
        </authorList>
    </citation>
    <scope>NUCLEOTIDE SEQUENCE [LARGE SCALE GENOMIC DNA]</scope>
    <source>
        <strain evidence="2 3">KCTC 29097</strain>
    </source>
</reference>
<proteinExistence type="predicted"/>